<dbReference type="InterPro" id="IPR003380">
    <property type="entry name" value="SKI/SNO/DAC"/>
</dbReference>
<evidence type="ECO:0000259" key="4">
    <source>
        <dbReference type="Pfam" id="PF02437"/>
    </source>
</evidence>
<dbReference type="InterPro" id="IPR009061">
    <property type="entry name" value="DNA-bd_dom_put_sf"/>
</dbReference>
<comment type="similarity">
    <text evidence="3">Belongs to the DACH/dachshund family.</text>
</comment>
<comment type="caution">
    <text evidence="5">The sequence shown here is derived from an EMBL/GenBank/DDBJ whole genome shotgun (WGS) entry which is preliminary data.</text>
</comment>
<dbReference type="GO" id="GO:0005634">
    <property type="term" value="C:nucleus"/>
    <property type="evidence" value="ECO:0007669"/>
    <property type="project" value="UniProtKB-SubCell"/>
</dbReference>
<dbReference type="GO" id="GO:0000978">
    <property type="term" value="F:RNA polymerase II cis-regulatory region sequence-specific DNA binding"/>
    <property type="evidence" value="ECO:0007669"/>
    <property type="project" value="TreeGrafter"/>
</dbReference>
<dbReference type="PANTHER" id="PTHR12577:SF7">
    <property type="entry name" value="DACHSHUND HOMOLOG 2"/>
    <property type="match status" value="1"/>
</dbReference>
<evidence type="ECO:0000256" key="3">
    <source>
        <dbReference type="ARBA" id="ARBA00038192"/>
    </source>
</evidence>
<dbReference type="Gene3D" id="3.10.260.20">
    <property type="entry name" value="Ski"/>
    <property type="match status" value="1"/>
</dbReference>
<evidence type="ECO:0000256" key="1">
    <source>
        <dbReference type="ARBA" id="ARBA00004123"/>
    </source>
</evidence>
<dbReference type="Proteomes" id="UP001066276">
    <property type="component" value="Chromosome 12"/>
</dbReference>
<evidence type="ECO:0000313" key="6">
    <source>
        <dbReference type="Proteomes" id="UP001066276"/>
    </source>
</evidence>
<name>A0AAV7KSF1_PLEWA</name>
<dbReference type="GO" id="GO:0000981">
    <property type="term" value="F:DNA-binding transcription factor activity, RNA polymerase II-specific"/>
    <property type="evidence" value="ECO:0007669"/>
    <property type="project" value="TreeGrafter"/>
</dbReference>
<accession>A0AAV7KSF1</accession>
<dbReference type="Pfam" id="PF02437">
    <property type="entry name" value="Ski_Sno_DHD"/>
    <property type="match status" value="1"/>
</dbReference>
<proteinExistence type="inferred from homology"/>
<evidence type="ECO:0000313" key="5">
    <source>
        <dbReference type="EMBL" id="KAJ1082110.1"/>
    </source>
</evidence>
<comment type="subcellular location">
    <subcellularLocation>
        <location evidence="1">Nucleus</location>
    </subcellularLocation>
</comment>
<dbReference type="EMBL" id="JANPWB010000016">
    <property type="protein sequence ID" value="KAJ1082110.1"/>
    <property type="molecule type" value="Genomic_DNA"/>
</dbReference>
<feature type="domain" description="SKI/SNO/DAC" evidence="4">
    <location>
        <begin position="2"/>
        <end position="64"/>
    </location>
</feature>
<protein>
    <recommendedName>
        <fullName evidence="4">SKI/SNO/DAC domain-containing protein</fullName>
    </recommendedName>
</protein>
<keyword evidence="2" id="KW-0539">Nucleus</keyword>
<sequence length="113" mass="12347">MADLHGAKVASFLVEGQELICLPQVFNLFLKHLVGGLHTVYTKLKRLDIAPIVCNVELVRILRGPSSPRSTVASSSTGRTLKLFTTTAPMPGTLFLIDGINLCLRILKMQCRA</sequence>
<keyword evidence="6" id="KW-1185">Reference proteome</keyword>
<dbReference type="SUPFAM" id="SSF46955">
    <property type="entry name" value="Putative DNA-binding domain"/>
    <property type="match status" value="1"/>
</dbReference>
<gene>
    <name evidence="5" type="ORF">NDU88_002280</name>
</gene>
<dbReference type="FunFam" id="3.10.260.20:FF:000001">
    <property type="entry name" value="Dachshund homolog 1"/>
    <property type="match status" value="1"/>
</dbReference>
<evidence type="ECO:0000256" key="2">
    <source>
        <dbReference type="ARBA" id="ARBA00023242"/>
    </source>
</evidence>
<dbReference type="InterPro" id="IPR052417">
    <property type="entry name" value="Dachshund_domain"/>
</dbReference>
<organism evidence="5 6">
    <name type="scientific">Pleurodeles waltl</name>
    <name type="common">Iberian ribbed newt</name>
    <dbReference type="NCBI Taxonomy" id="8319"/>
    <lineage>
        <taxon>Eukaryota</taxon>
        <taxon>Metazoa</taxon>
        <taxon>Chordata</taxon>
        <taxon>Craniata</taxon>
        <taxon>Vertebrata</taxon>
        <taxon>Euteleostomi</taxon>
        <taxon>Amphibia</taxon>
        <taxon>Batrachia</taxon>
        <taxon>Caudata</taxon>
        <taxon>Salamandroidea</taxon>
        <taxon>Salamandridae</taxon>
        <taxon>Pleurodelinae</taxon>
        <taxon>Pleurodeles</taxon>
    </lineage>
</organism>
<dbReference type="GO" id="GO:0005667">
    <property type="term" value="C:transcription regulator complex"/>
    <property type="evidence" value="ECO:0007669"/>
    <property type="project" value="TreeGrafter"/>
</dbReference>
<reference evidence="5" key="1">
    <citation type="journal article" date="2022" name="bioRxiv">
        <title>Sequencing and chromosome-scale assembly of the giantPleurodeles waltlgenome.</title>
        <authorList>
            <person name="Brown T."/>
            <person name="Elewa A."/>
            <person name="Iarovenko S."/>
            <person name="Subramanian E."/>
            <person name="Araus A.J."/>
            <person name="Petzold A."/>
            <person name="Susuki M."/>
            <person name="Suzuki K.-i.T."/>
            <person name="Hayashi T."/>
            <person name="Toyoda A."/>
            <person name="Oliveira C."/>
            <person name="Osipova E."/>
            <person name="Leigh N.D."/>
            <person name="Simon A."/>
            <person name="Yun M.H."/>
        </authorList>
    </citation>
    <scope>NUCLEOTIDE SEQUENCE</scope>
    <source>
        <strain evidence="5">20211129_DDA</strain>
        <tissue evidence="5">Liver</tissue>
    </source>
</reference>
<dbReference type="AlphaFoldDB" id="A0AAV7KSF1"/>
<dbReference type="PANTHER" id="PTHR12577">
    <property type="entry name" value="DACHSHUND"/>
    <property type="match status" value="1"/>
</dbReference>
<dbReference type="InterPro" id="IPR037000">
    <property type="entry name" value="Ski_DNA-bd_sf"/>
</dbReference>